<sequence length="145" mass="16031">MNDFTLDERLASDTFPVADLPLCRVLLMNDARYPWVILVPRHPAISEILELPAADQQQLWREATQLGEAMKVALGGDKLNIASLGNVVSQLHVHVVIRQHGDATWPAPVWGNGTPEPYDLAGQAHMRDQLLAHIQTLDVSSALTR</sequence>
<keyword evidence="4" id="KW-1185">Reference proteome</keyword>
<protein>
    <submittedName>
        <fullName evidence="3">HIT domain-containing protein</fullName>
    </submittedName>
</protein>
<evidence type="ECO:0000256" key="1">
    <source>
        <dbReference type="PROSITE-ProRule" id="PRU00464"/>
    </source>
</evidence>
<comment type="caution">
    <text evidence="1">Lacks conserved residue(s) required for the propagation of feature annotation.</text>
</comment>
<gene>
    <name evidence="3" type="ORF">EI168_13260</name>
</gene>
<dbReference type="InterPro" id="IPR036265">
    <property type="entry name" value="HIT-like_sf"/>
</dbReference>
<dbReference type="RefSeq" id="WP_096278111.1">
    <property type="nucleotide sequence ID" value="NZ_CBCSBM010000010.1"/>
</dbReference>
<dbReference type="PIRSF" id="PIRSF000714">
    <property type="entry name" value="HIT"/>
    <property type="match status" value="1"/>
</dbReference>
<feature type="domain" description="HIT" evidence="2">
    <location>
        <begin position="36"/>
        <end position="105"/>
    </location>
</feature>
<evidence type="ECO:0000313" key="3">
    <source>
        <dbReference type="EMBL" id="MBE0401062.1"/>
    </source>
</evidence>
<dbReference type="Gene3D" id="3.30.428.10">
    <property type="entry name" value="HIT-like"/>
    <property type="match status" value="1"/>
</dbReference>
<organism evidence="3 4">
    <name type="scientific">Halomonas casei</name>
    <dbReference type="NCBI Taxonomy" id="2742613"/>
    <lineage>
        <taxon>Bacteria</taxon>
        <taxon>Pseudomonadati</taxon>
        <taxon>Pseudomonadota</taxon>
        <taxon>Gammaproteobacteria</taxon>
        <taxon>Oceanospirillales</taxon>
        <taxon>Halomonadaceae</taxon>
        <taxon>Halomonas</taxon>
    </lineage>
</organism>
<dbReference type="InterPro" id="IPR011146">
    <property type="entry name" value="HIT-like"/>
</dbReference>
<dbReference type="EMBL" id="RRZD01000012">
    <property type="protein sequence ID" value="MBE0401062.1"/>
    <property type="molecule type" value="Genomic_DNA"/>
</dbReference>
<dbReference type="Pfam" id="PF01230">
    <property type="entry name" value="HIT"/>
    <property type="match status" value="1"/>
</dbReference>
<dbReference type="InterPro" id="IPR026026">
    <property type="entry name" value="HIT_Hint"/>
</dbReference>
<reference evidence="3 4" key="1">
    <citation type="submission" date="2020-07" db="EMBL/GenBank/DDBJ databases">
        <title>Halophilic bacteria isolated from french cheeses.</title>
        <authorList>
            <person name="Kothe C.I."/>
            <person name="Farah-Kraiem B."/>
            <person name="Renault P."/>
            <person name="Dridi B."/>
        </authorList>
    </citation>
    <scope>NUCLEOTIDE SEQUENCE [LARGE SCALE GENOMIC DNA]</scope>
    <source>
        <strain evidence="3 4">FME1</strain>
    </source>
</reference>
<evidence type="ECO:0000259" key="2">
    <source>
        <dbReference type="PROSITE" id="PS51084"/>
    </source>
</evidence>
<dbReference type="Proteomes" id="UP001645039">
    <property type="component" value="Unassembled WGS sequence"/>
</dbReference>
<accession>A0ABR9F5J9</accession>
<evidence type="ECO:0000313" key="4">
    <source>
        <dbReference type="Proteomes" id="UP001645039"/>
    </source>
</evidence>
<proteinExistence type="predicted"/>
<name>A0ABR9F5J9_9GAMM</name>
<dbReference type="PROSITE" id="PS51084">
    <property type="entry name" value="HIT_2"/>
    <property type="match status" value="1"/>
</dbReference>
<dbReference type="SUPFAM" id="SSF54197">
    <property type="entry name" value="HIT-like"/>
    <property type="match status" value="1"/>
</dbReference>
<comment type="caution">
    <text evidence="3">The sequence shown here is derived from an EMBL/GenBank/DDBJ whole genome shotgun (WGS) entry which is preliminary data.</text>
</comment>